<dbReference type="EMBL" id="CP093365">
    <property type="protein sequence ID" value="UQS83581.1"/>
    <property type="molecule type" value="Genomic_DNA"/>
</dbReference>
<gene>
    <name evidence="5" type="primary">rqcH</name>
    <name evidence="7" type="ORF">MOO47_07390</name>
</gene>
<dbReference type="Proteomes" id="UP000831947">
    <property type="component" value="Chromosome"/>
</dbReference>
<dbReference type="InterPro" id="IPR043682">
    <property type="entry name" value="RqcH_bacterial"/>
</dbReference>
<dbReference type="Pfam" id="PF05833">
    <property type="entry name" value="NFACT_N"/>
    <property type="match status" value="1"/>
</dbReference>
<evidence type="ECO:0000256" key="2">
    <source>
        <dbReference type="ARBA" id="ARBA00022730"/>
    </source>
</evidence>
<evidence type="ECO:0000256" key="4">
    <source>
        <dbReference type="ARBA" id="ARBA00022917"/>
    </source>
</evidence>
<evidence type="ECO:0000259" key="6">
    <source>
        <dbReference type="Pfam" id="PF05670"/>
    </source>
</evidence>
<evidence type="ECO:0000313" key="8">
    <source>
        <dbReference type="Proteomes" id="UP000831947"/>
    </source>
</evidence>
<keyword evidence="5" id="KW-0175">Coiled coil</keyword>
<sequence length="576" mass="66584">MSFDGVFIHALQHELQQTLVGGRISKIQQPFAQEVLLTIRNHHEKYNLLLSANSTYPRIQITQIKTINPPTPANFLIALRKNLDSAVIKQIYQIENDRILVLELVSRNELGDLQTFLLYVEIMSRHSNIILVKKDQNIIVDAIKHIDESQNRYRELLSKVKYCLPPQPDKVNPFDSFERERFVKFHVNQINIMSTAERAIFIRQYFMGLSKESAQELSFRLNGATDYNAILYIVNTFFTAFNTPQPMIYTRQNQQIFTAIAYHSLVSAGYKEQSFSNFASMLDNFYQQSAHQERLRQKASTIIQIAKRYIKRSQTKIKRLNKDLDKTKDAEKYRIEGELLTAYLSRVDRGLNSIKLPNYYDNNNLLEIKLHPDLSPSKNAQKYFKTYQKLKNSTKHLQEQLQLATTELNYFQGLLAQLDYVRLDDLAEIILELQQQGYLKNKNTKKKKVKTRPGELFVASDGTNIRVGKNNLQNDYITNKLADKRYTWLHIKNLPGSHVIIESLNPSHETLLQAAQLAAYFSKVGAQGTKVPIDYTLVKHVHKPNSAKPGFVIYTDQKTLLVDAKLLPTKSKNTRN</sequence>
<evidence type="ECO:0000256" key="5">
    <source>
        <dbReference type="HAMAP-Rule" id="MF_00844"/>
    </source>
</evidence>
<dbReference type="PANTHER" id="PTHR15239:SF6">
    <property type="entry name" value="RIBOSOME QUALITY CONTROL COMPLEX SUBUNIT NEMF"/>
    <property type="match status" value="1"/>
</dbReference>
<dbReference type="Pfam" id="PF05670">
    <property type="entry name" value="NFACT-R_1"/>
    <property type="match status" value="1"/>
</dbReference>
<comment type="similarity">
    <text evidence="5">Belongs to the NEMF family.</text>
</comment>
<keyword evidence="4 5" id="KW-0648">Protein biosynthesis</keyword>
<dbReference type="PANTHER" id="PTHR15239">
    <property type="entry name" value="NUCLEAR EXPORT MEDIATOR FACTOR NEMF"/>
    <property type="match status" value="1"/>
</dbReference>
<proteinExistence type="inferred from homology"/>
<dbReference type="InterPro" id="IPR051608">
    <property type="entry name" value="RQC_Subunit_NEMF"/>
</dbReference>
<comment type="subunit">
    <text evidence="5">Associates with stalled 50S ribosomal subunits. Binds to RqcP.</text>
</comment>
<accession>A0ABY4PDI8</accession>
<keyword evidence="3 5" id="KW-0694">RNA-binding</keyword>
<name>A0ABY4PDI8_9LACO</name>
<organism evidence="7 8">
    <name type="scientific">Bombilactobacillus thymidiniphilus</name>
    <dbReference type="NCBI Taxonomy" id="2923363"/>
    <lineage>
        <taxon>Bacteria</taxon>
        <taxon>Bacillati</taxon>
        <taxon>Bacillota</taxon>
        <taxon>Bacilli</taxon>
        <taxon>Lactobacillales</taxon>
        <taxon>Lactobacillaceae</taxon>
        <taxon>Bombilactobacillus</taxon>
    </lineage>
</organism>
<dbReference type="InterPro" id="IPR008532">
    <property type="entry name" value="NFACT_RNA-bd"/>
</dbReference>
<feature type="domain" description="NFACT RNA-binding" evidence="6">
    <location>
        <begin position="457"/>
        <end position="546"/>
    </location>
</feature>
<dbReference type="RefSeq" id="WP_249512807.1">
    <property type="nucleotide sequence ID" value="NZ_CP093365.1"/>
</dbReference>
<dbReference type="HAMAP" id="MF_00844_B">
    <property type="entry name" value="RqcH_B"/>
    <property type="match status" value="1"/>
</dbReference>
<feature type="coiled-coil region" evidence="5">
    <location>
        <begin position="303"/>
        <end position="330"/>
    </location>
</feature>
<comment type="function">
    <text evidence="5">Key component of the ribosome quality control system (RQC), a ribosome-associated complex that mediates the extraction of incompletely synthesized nascent chains from stalled ribosomes and their subsequent degradation. RqcH recruits Ala-charged tRNA, and with RqcP directs the elongation of stalled nascent chains on 50S ribosomal subunits, leading to non-templated C-terminal alanine extensions (Ala tail). The Ala tail promotes nascent chain degradation. May add between 1 and at least 8 Ala residues. Binds to stalled 50S ribosomal subunits.</text>
</comment>
<protein>
    <recommendedName>
        <fullName evidence="5">Rqc2 homolog RqcH</fullName>
        <shortName evidence="5">RqcH</shortName>
    </recommendedName>
</protein>
<evidence type="ECO:0000256" key="1">
    <source>
        <dbReference type="ARBA" id="ARBA00022555"/>
    </source>
</evidence>
<dbReference type="Gene3D" id="2.30.310.10">
    <property type="entry name" value="ibrinogen binding protein from staphylococcus aureus domain"/>
    <property type="match status" value="1"/>
</dbReference>
<keyword evidence="2 5" id="KW-0699">rRNA-binding</keyword>
<keyword evidence="8" id="KW-1185">Reference proteome</keyword>
<evidence type="ECO:0000313" key="7">
    <source>
        <dbReference type="EMBL" id="UQS83581.1"/>
    </source>
</evidence>
<reference evidence="7 8" key="1">
    <citation type="journal article" date="2022" name="Int. J. Syst. Evol. Microbiol.">
        <title>Apilactobacillus apisilvae sp. nov., Nicolia spurrieriana gen. nov. sp. nov., Bombilactobacillus folatiphilus sp. nov. and Bombilactobacillus thymidiniphilus sp. nov., four new lactic acid bacterial isolates from stingless bees Tetragonula carbonaria and Austroplebeia australis.</title>
        <authorList>
            <person name="Oliphant S.A."/>
            <person name="Watson-Haigh N.S."/>
            <person name="Sumby K.M."/>
            <person name="Gardner J."/>
            <person name="Groom S."/>
            <person name="Jiranek V."/>
        </authorList>
    </citation>
    <scope>NUCLEOTIDE SEQUENCE [LARGE SCALE GENOMIC DNA]</scope>
    <source>
        <strain evidence="7 8">SG4_A1</strain>
    </source>
</reference>
<keyword evidence="1 5" id="KW-0820">tRNA-binding</keyword>
<evidence type="ECO:0000256" key="3">
    <source>
        <dbReference type="ARBA" id="ARBA00022884"/>
    </source>
</evidence>